<evidence type="ECO:0000256" key="1">
    <source>
        <dbReference type="ARBA" id="ARBA00022801"/>
    </source>
</evidence>
<sequence length="234" mass="26810">MWFIFNGDERKKILVENHQRACLLIHGFSGGSFEVDPLAAYLREQGWICHVPTLPGHGENLKGLKNIKYHQWMEAVKKEAIKMTELYSKFDLVGFSMGGVLAAYISNHFSVKKLVLLNAAVIYVSPGRFMKLTYKQMRNKDWSRFKKINGVPLSATWQFIQLAHRLRAEFRKVHTPTLIVQGQQDHIVHPYSASYLNRIIPAEKSIVYFPLSTHEICLGEEADEVFETVGGFLT</sequence>
<evidence type="ECO:0000313" key="6">
    <source>
        <dbReference type="Proteomes" id="UP000448943"/>
    </source>
</evidence>
<feature type="domain" description="AB hydrolase-1" evidence="4">
    <location>
        <begin position="23"/>
        <end position="227"/>
    </location>
</feature>
<feature type="binding site" evidence="3">
    <location>
        <position position="28"/>
    </location>
    <ligand>
        <name>substrate</name>
    </ligand>
</feature>
<dbReference type="PANTHER" id="PTHR43798">
    <property type="entry name" value="MONOACYLGLYCEROL LIPASE"/>
    <property type="match status" value="1"/>
</dbReference>
<dbReference type="Gene3D" id="3.40.50.1820">
    <property type="entry name" value="alpha/beta hydrolase"/>
    <property type="match status" value="1"/>
</dbReference>
<accession>A0A6N9Q8G2</accession>
<dbReference type="InterPro" id="IPR029058">
    <property type="entry name" value="AB_hydrolase_fold"/>
</dbReference>
<gene>
    <name evidence="5" type="ORF">ERL59_18490</name>
</gene>
<reference evidence="5 6" key="1">
    <citation type="submission" date="2019-01" db="EMBL/GenBank/DDBJ databases">
        <title>Chengkuizengella sp. nov., isolated from deep-sea sediment of East Pacific Ocean.</title>
        <authorList>
            <person name="Yang J."/>
            <person name="Lai Q."/>
            <person name="Shao Z."/>
        </authorList>
    </citation>
    <scope>NUCLEOTIDE SEQUENCE [LARGE SCALE GENOMIC DNA]</scope>
    <source>
        <strain evidence="5 6">YPA3-1-1</strain>
    </source>
</reference>
<dbReference type="Proteomes" id="UP000448943">
    <property type="component" value="Unassembled WGS sequence"/>
</dbReference>
<evidence type="ECO:0000256" key="3">
    <source>
        <dbReference type="PIRSR" id="PIRSR017388-2"/>
    </source>
</evidence>
<dbReference type="SUPFAM" id="SSF53474">
    <property type="entry name" value="alpha/beta-Hydrolases"/>
    <property type="match status" value="1"/>
</dbReference>
<dbReference type="GO" id="GO:0016020">
    <property type="term" value="C:membrane"/>
    <property type="evidence" value="ECO:0007669"/>
    <property type="project" value="TreeGrafter"/>
</dbReference>
<dbReference type="InterPro" id="IPR012354">
    <property type="entry name" value="Esterase_lipase"/>
</dbReference>
<feature type="binding site" evidence="3">
    <location>
        <position position="97"/>
    </location>
    <ligand>
        <name>substrate</name>
    </ligand>
</feature>
<name>A0A6N9Q8G2_9BACL</name>
<dbReference type="AlphaFoldDB" id="A0A6N9Q8G2"/>
<feature type="active site" description="Charge relay system" evidence="2">
    <location>
        <position position="185"/>
    </location>
</feature>
<dbReference type="EMBL" id="SIJB01000047">
    <property type="protein sequence ID" value="NBI30943.1"/>
    <property type="molecule type" value="Genomic_DNA"/>
</dbReference>
<feature type="active site" description="Nucleophile" evidence="2">
    <location>
        <position position="96"/>
    </location>
</feature>
<evidence type="ECO:0000313" key="5">
    <source>
        <dbReference type="EMBL" id="NBI30943.1"/>
    </source>
</evidence>
<dbReference type="InterPro" id="IPR050266">
    <property type="entry name" value="AB_hydrolase_sf"/>
</dbReference>
<comment type="caution">
    <text evidence="5">The sequence shown here is derived from an EMBL/GenBank/DDBJ whole genome shotgun (WGS) entry which is preliminary data.</text>
</comment>
<dbReference type="PANTHER" id="PTHR43798:SF31">
    <property type="entry name" value="AB HYDROLASE SUPERFAMILY PROTEIN YCLE"/>
    <property type="match status" value="1"/>
</dbReference>
<protein>
    <submittedName>
        <fullName evidence="5">Alpha/beta fold hydrolase</fullName>
    </submittedName>
</protein>
<dbReference type="PIRSF" id="PIRSF017388">
    <property type="entry name" value="Esterase_lipase"/>
    <property type="match status" value="1"/>
</dbReference>
<evidence type="ECO:0000256" key="2">
    <source>
        <dbReference type="PIRSR" id="PIRSR017388-1"/>
    </source>
</evidence>
<dbReference type="InterPro" id="IPR000073">
    <property type="entry name" value="AB_hydrolase_1"/>
</dbReference>
<keyword evidence="1 5" id="KW-0378">Hydrolase</keyword>
<feature type="active site" description="Charge relay system" evidence="2">
    <location>
        <position position="214"/>
    </location>
</feature>
<proteinExistence type="predicted"/>
<dbReference type="GO" id="GO:0052689">
    <property type="term" value="F:carboxylic ester hydrolase activity"/>
    <property type="evidence" value="ECO:0007669"/>
    <property type="project" value="InterPro"/>
</dbReference>
<keyword evidence="6" id="KW-1185">Reference proteome</keyword>
<organism evidence="5 6">
    <name type="scientific">Chengkuizengella marina</name>
    <dbReference type="NCBI Taxonomy" id="2507566"/>
    <lineage>
        <taxon>Bacteria</taxon>
        <taxon>Bacillati</taxon>
        <taxon>Bacillota</taxon>
        <taxon>Bacilli</taxon>
        <taxon>Bacillales</taxon>
        <taxon>Paenibacillaceae</taxon>
        <taxon>Chengkuizengella</taxon>
    </lineage>
</organism>
<evidence type="ECO:0000259" key="4">
    <source>
        <dbReference type="Pfam" id="PF12697"/>
    </source>
</evidence>
<dbReference type="Pfam" id="PF12697">
    <property type="entry name" value="Abhydrolase_6"/>
    <property type="match status" value="1"/>
</dbReference>